<feature type="non-terminal residue" evidence="2">
    <location>
        <position position="48"/>
    </location>
</feature>
<dbReference type="Proteomes" id="UP000681720">
    <property type="component" value="Unassembled WGS sequence"/>
</dbReference>
<evidence type="ECO:0000313" key="3">
    <source>
        <dbReference type="Proteomes" id="UP000681720"/>
    </source>
</evidence>
<name>A0A8S2U3D4_9BILA</name>
<dbReference type="AlphaFoldDB" id="A0A8S2U3D4"/>
<dbReference type="EMBL" id="CAJOBJ010038320">
    <property type="protein sequence ID" value="CAF4312542.1"/>
    <property type="molecule type" value="Genomic_DNA"/>
</dbReference>
<evidence type="ECO:0000256" key="1">
    <source>
        <dbReference type="SAM" id="Coils"/>
    </source>
</evidence>
<sequence length="48" mass="5789">MEKSQNISDIEHSQLFAIIKQRSLEREIDLVRQELEITEKKTVEFEQK</sequence>
<gene>
    <name evidence="2" type="ORF">GIL414_LOCUS26341</name>
</gene>
<comment type="caution">
    <text evidence="2">The sequence shown here is derived from an EMBL/GenBank/DDBJ whole genome shotgun (WGS) entry which is preliminary data.</text>
</comment>
<evidence type="ECO:0000313" key="2">
    <source>
        <dbReference type="EMBL" id="CAF4312542.1"/>
    </source>
</evidence>
<protein>
    <submittedName>
        <fullName evidence="2">Uncharacterized protein</fullName>
    </submittedName>
</protein>
<feature type="coiled-coil region" evidence="1">
    <location>
        <begin position="21"/>
        <end position="48"/>
    </location>
</feature>
<reference evidence="2" key="1">
    <citation type="submission" date="2021-02" db="EMBL/GenBank/DDBJ databases">
        <authorList>
            <person name="Nowell W R."/>
        </authorList>
    </citation>
    <scope>NUCLEOTIDE SEQUENCE</scope>
</reference>
<keyword evidence="1" id="KW-0175">Coiled coil</keyword>
<accession>A0A8S2U3D4</accession>
<proteinExistence type="predicted"/>
<organism evidence="2 3">
    <name type="scientific">Rotaria magnacalcarata</name>
    <dbReference type="NCBI Taxonomy" id="392030"/>
    <lineage>
        <taxon>Eukaryota</taxon>
        <taxon>Metazoa</taxon>
        <taxon>Spiralia</taxon>
        <taxon>Gnathifera</taxon>
        <taxon>Rotifera</taxon>
        <taxon>Eurotatoria</taxon>
        <taxon>Bdelloidea</taxon>
        <taxon>Philodinida</taxon>
        <taxon>Philodinidae</taxon>
        <taxon>Rotaria</taxon>
    </lineage>
</organism>